<dbReference type="InterPro" id="IPR006680">
    <property type="entry name" value="Amidohydro-rel"/>
</dbReference>
<sequence>MRSTLLASLASYTGAALSASVLLSGGTIIAFDEDSNSLNVIRDGALLVTDDRIVGLYEEANPKGIRGDVEIVDCTHKIITPGFIDTHRHGWQTALKTLGSNSTLAEYFVTFSSYAAKPLYTPEDVYESQLAGLLEAINAGVTTTLDHAHNMWNTERAEAGLDASVESGARVFWAPAIDPTNGYSVPDQIKDWKKWNKRDFPNDLVTLGVAYDGWDVGAPEDTLAVAKLIKDTKPAVLTIHWLGGVWPIDSSPSLVHSFGVLNTSTAVVFSHGPGLTAAEAELLRATNQFVSITPESEMHYGHGHTFSHHIHEQAALGVDTHLAFSTDILTQARLWLQRTRSRLFDEVMHKWDIPARNPMSVNQAFLLATRQGALALRRPDLGAIKVGAKADLVVFDGRTPGMLGWADPVAAVILHANVGDITHVLVDGKFAKRDGKLTYTKYAELVERFLLSAEKIRKDFLARPLPVLAGSFFGAEGYAFYGSAKDIDVVRGQGTGYGPLFRGTGDKTTANAAVPGTKHDEL</sequence>
<evidence type="ECO:0000256" key="3">
    <source>
        <dbReference type="ARBA" id="ARBA00022801"/>
    </source>
</evidence>
<dbReference type="SUPFAM" id="SSF51338">
    <property type="entry name" value="Composite domain of metallo-dependent hydrolases"/>
    <property type="match status" value="2"/>
</dbReference>
<evidence type="ECO:0000313" key="7">
    <source>
        <dbReference type="EMBL" id="TGJ86946.1"/>
    </source>
</evidence>
<dbReference type="AlphaFoldDB" id="A0A4Z0ZBS5"/>
<dbReference type="GO" id="GO:0019239">
    <property type="term" value="F:deaminase activity"/>
    <property type="evidence" value="ECO:0007669"/>
    <property type="project" value="TreeGrafter"/>
</dbReference>
<evidence type="ECO:0000256" key="2">
    <source>
        <dbReference type="ARBA" id="ARBA00022723"/>
    </source>
</evidence>
<dbReference type="SUPFAM" id="SSF51556">
    <property type="entry name" value="Metallo-dependent hydrolases"/>
    <property type="match status" value="1"/>
</dbReference>
<reference evidence="7 8" key="1">
    <citation type="submission" date="2019-03" db="EMBL/GenBank/DDBJ databases">
        <title>Draft genome sequence of Xylaria hypoxylon DSM 108379, a ubiquitous saprotrophic-parasitic fungi on hardwood.</title>
        <authorList>
            <person name="Buettner E."/>
            <person name="Leonhardt S."/>
            <person name="Gebauer A.M."/>
            <person name="Liers C."/>
            <person name="Hofrichter M."/>
            <person name="Kellner H."/>
        </authorList>
    </citation>
    <scope>NUCLEOTIDE SEQUENCE [LARGE SCALE GENOMIC DNA]</scope>
    <source>
        <strain evidence="7 8">DSM 108379</strain>
    </source>
</reference>
<proteinExistence type="predicted"/>
<evidence type="ECO:0000313" key="8">
    <source>
        <dbReference type="Proteomes" id="UP000297716"/>
    </source>
</evidence>
<dbReference type="InterPro" id="IPR011059">
    <property type="entry name" value="Metal-dep_hydrolase_composite"/>
</dbReference>
<dbReference type="InterPro" id="IPR051607">
    <property type="entry name" value="Metallo-dep_hydrolases"/>
</dbReference>
<feature type="chain" id="PRO_5021231116" description="Amidohydrolase-related domain-containing protein" evidence="5">
    <location>
        <begin position="19"/>
        <end position="522"/>
    </location>
</feature>
<dbReference type="Pfam" id="PF01979">
    <property type="entry name" value="Amidohydro_1"/>
    <property type="match status" value="1"/>
</dbReference>
<dbReference type="GO" id="GO:0046872">
    <property type="term" value="F:metal ion binding"/>
    <property type="evidence" value="ECO:0007669"/>
    <property type="project" value="UniProtKB-KW"/>
</dbReference>
<organism evidence="7 8">
    <name type="scientific">Xylaria hypoxylon</name>
    <dbReference type="NCBI Taxonomy" id="37992"/>
    <lineage>
        <taxon>Eukaryota</taxon>
        <taxon>Fungi</taxon>
        <taxon>Dikarya</taxon>
        <taxon>Ascomycota</taxon>
        <taxon>Pezizomycotina</taxon>
        <taxon>Sordariomycetes</taxon>
        <taxon>Xylariomycetidae</taxon>
        <taxon>Xylariales</taxon>
        <taxon>Xylariaceae</taxon>
        <taxon>Xylaria</taxon>
    </lineage>
</organism>
<feature type="signal peptide" evidence="5">
    <location>
        <begin position="1"/>
        <end position="18"/>
    </location>
</feature>
<keyword evidence="4" id="KW-0862">Zinc</keyword>
<dbReference type="STRING" id="37992.A0A4Z0ZBS5"/>
<keyword evidence="5" id="KW-0732">Signal</keyword>
<evidence type="ECO:0000259" key="6">
    <source>
        <dbReference type="Pfam" id="PF01979"/>
    </source>
</evidence>
<protein>
    <recommendedName>
        <fullName evidence="6">Amidohydrolase-related domain-containing protein</fullName>
    </recommendedName>
</protein>
<keyword evidence="2" id="KW-0479">Metal-binding</keyword>
<gene>
    <name evidence="7" type="ORF">E0Z10_g1837</name>
</gene>
<dbReference type="PANTHER" id="PTHR11271:SF37">
    <property type="entry name" value="FAMILY PROTEIN, PUTATIVE (AFU_ORTHOLOGUE AFUA_4G00460)-RELATED"/>
    <property type="match status" value="1"/>
</dbReference>
<evidence type="ECO:0000256" key="5">
    <source>
        <dbReference type="SAM" id="SignalP"/>
    </source>
</evidence>
<accession>A0A4Z0ZBS5</accession>
<dbReference type="Proteomes" id="UP000297716">
    <property type="component" value="Unassembled WGS sequence"/>
</dbReference>
<dbReference type="EMBL" id="SKBN01000020">
    <property type="protein sequence ID" value="TGJ86946.1"/>
    <property type="molecule type" value="Genomic_DNA"/>
</dbReference>
<evidence type="ECO:0000256" key="4">
    <source>
        <dbReference type="ARBA" id="ARBA00022833"/>
    </source>
</evidence>
<evidence type="ECO:0000256" key="1">
    <source>
        <dbReference type="ARBA" id="ARBA00001947"/>
    </source>
</evidence>
<dbReference type="PANTHER" id="PTHR11271">
    <property type="entry name" value="GUANINE DEAMINASE"/>
    <property type="match status" value="1"/>
</dbReference>
<keyword evidence="8" id="KW-1185">Reference proteome</keyword>
<name>A0A4Z0ZBS5_9PEZI</name>
<comment type="caution">
    <text evidence="7">The sequence shown here is derived from an EMBL/GenBank/DDBJ whole genome shotgun (WGS) entry which is preliminary data.</text>
</comment>
<dbReference type="InterPro" id="IPR032466">
    <property type="entry name" value="Metal_Hydrolase"/>
</dbReference>
<dbReference type="OrthoDB" id="194468at2759"/>
<dbReference type="Gene3D" id="3.20.20.140">
    <property type="entry name" value="Metal-dependent hydrolases"/>
    <property type="match status" value="1"/>
</dbReference>
<dbReference type="GO" id="GO:0005829">
    <property type="term" value="C:cytosol"/>
    <property type="evidence" value="ECO:0007669"/>
    <property type="project" value="TreeGrafter"/>
</dbReference>
<feature type="domain" description="Amidohydrolase-related" evidence="6">
    <location>
        <begin position="78"/>
        <end position="429"/>
    </location>
</feature>
<comment type="cofactor">
    <cofactor evidence="1">
        <name>Zn(2+)</name>
        <dbReference type="ChEBI" id="CHEBI:29105"/>
    </cofactor>
</comment>
<keyword evidence="3" id="KW-0378">Hydrolase</keyword>
<dbReference type="Gene3D" id="2.30.40.10">
    <property type="entry name" value="Urease, subunit C, domain 1"/>
    <property type="match status" value="1"/>
</dbReference>